<sequence length="356" mass="41976">MASDKEMASYLKQIRYLEEQLDSCRPKQEQMEKEYQELVSEFAVLQEDSKIQTGHLKRILTAKEKKLTELLEQLENEHQEAKRYRDNLMLQHSKEMQEMRERIEKLKSENKIEVKKLEQQKKDLISVNWRLSAMESLWKQLEKQKEEHDIATKTVKVAAQVEMDRKVERLQSIVEPTVKLKTEKILTKNRAEHEERLEQLHFLKSELVPLQEDVDAMQARQRDLCSEQDELEKDFIKIIQQKSILKKNVHELREQCQQLTTELKDCTLDKLRTLAKIKTLSQSLSLVHEECRQKSARITSLSDQIQKVRCKNLKLEGVKQEAAIILGHILSDAEKSSENQWKVQRLLEILDSTAVL</sequence>
<dbReference type="CTD" id="286207"/>
<proteinExistence type="predicted"/>
<dbReference type="RefSeq" id="XP_005730637.1">
    <property type="nucleotide sequence ID" value="XM_005730580.1"/>
</dbReference>
<keyword evidence="3" id="KW-0282">Flagellum</keyword>
<keyword evidence="3" id="KW-0966">Cell projection</keyword>
<evidence type="ECO:0000313" key="3">
    <source>
        <dbReference type="RefSeq" id="XP_005730637.1"/>
    </source>
</evidence>
<reference evidence="3" key="1">
    <citation type="submission" date="2025-08" db="UniProtKB">
        <authorList>
            <consortium name="RefSeq"/>
        </authorList>
    </citation>
    <scope>IDENTIFICATION</scope>
</reference>
<organism evidence="2 3">
    <name type="scientific">Pundamilia nyererei</name>
    <dbReference type="NCBI Taxonomy" id="303518"/>
    <lineage>
        <taxon>Eukaryota</taxon>
        <taxon>Metazoa</taxon>
        <taxon>Chordata</taxon>
        <taxon>Craniata</taxon>
        <taxon>Vertebrata</taxon>
        <taxon>Euteleostomi</taxon>
        <taxon>Actinopterygii</taxon>
        <taxon>Neopterygii</taxon>
        <taxon>Teleostei</taxon>
        <taxon>Neoteleostei</taxon>
        <taxon>Acanthomorphata</taxon>
        <taxon>Ovalentaria</taxon>
        <taxon>Cichlomorphae</taxon>
        <taxon>Cichliformes</taxon>
        <taxon>Cichlidae</taxon>
        <taxon>African cichlids</taxon>
        <taxon>Pseudocrenilabrinae</taxon>
        <taxon>Haplochromini</taxon>
        <taxon>Pundamilia</taxon>
    </lineage>
</organism>
<keyword evidence="3" id="KW-0969">Cilium</keyword>
<name>A0A9Y3VE49_9CICH</name>
<dbReference type="AlphaFoldDB" id="A0A9Y3VE49"/>
<feature type="coiled-coil region" evidence="1">
    <location>
        <begin position="214"/>
        <end position="269"/>
    </location>
</feature>
<accession>A0A9Y3VE49</accession>
<dbReference type="Proteomes" id="UP000695023">
    <property type="component" value="Unplaced"/>
</dbReference>
<protein>
    <submittedName>
        <fullName evidence="3">Cilia- and flagella-associated protein 157</fullName>
    </submittedName>
</protein>
<feature type="coiled-coil region" evidence="1">
    <location>
        <begin position="28"/>
        <end position="123"/>
    </location>
</feature>
<keyword evidence="2" id="KW-1185">Reference proteome</keyword>
<keyword evidence="1" id="KW-0175">Coiled coil</keyword>
<evidence type="ECO:0000313" key="2">
    <source>
        <dbReference type="Proteomes" id="UP000695023"/>
    </source>
</evidence>
<evidence type="ECO:0000256" key="1">
    <source>
        <dbReference type="SAM" id="Coils"/>
    </source>
</evidence>
<gene>
    <name evidence="3" type="primary">cfap157</name>
</gene>